<organism evidence="3 4">
    <name type="scientific">Dimorphilus gyrociliatus</name>
    <dbReference type="NCBI Taxonomy" id="2664684"/>
    <lineage>
        <taxon>Eukaryota</taxon>
        <taxon>Metazoa</taxon>
        <taxon>Spiralia</taxon>
        <taxon>Lophotrochozoa</taxon>
        <taxon>Annelida</taxon>
        <taxon>Polychaeta</taxon>
        <taxon>Polychaeta incertae sedis</taxon>
        <taxon>Dinophilidae</taxon>
        <taxon>Dimorphilus</taxon>
    </lineage>
</organism>
<dbReference type="InterPro" id="IPR036772">
    <property type="entry name" value="SRCR-like_dom_sf"/>
</dbReference>
<reference evidence="3 4" key="1">
    <citation type="submission" date="2020-08" db="EMBL/GenBank/DDBJ databases">
        <authorList>
            <person name="Hejnol A."/>
        </authorList>
    </citation>
    <scope>NUCLEOTIDE SEQUENCE [LARGE SCALE GENOMIC DNA]</scope>
</reference>
<sequence length="78" mass="9206">MDTNDVIIKDLEMRFHEIWLQISSISMKSFQVQLICQHFGFPHGTLIPMKRPVDMRMTGLQCRKSYSLLTQCRTEFVV</sequence>
<evidence type="ECO:0000313" key="2">
    <source>
        <dbReference type="EMBL" id="CAD5120650.1"/>
    </source>
</evidence>
<protein>
    <submittedName>
        <fullName evidence="3">Uncharacterized protein</fullName>
    </submittedName>
</protein>
<dbReference type="EMBL" id="CAJFCJ010000080">
    <property type="protein sequence ID" value="CAD5126769.1"/>
    <property type="molecule type" value="Genomic_DNA"/>
</dbReference>
<keyword evidence="4" id="KW-1185">Reference proteome</keyword>
<dbReference type="SUPFAM" id="SSF56487">
    <property type="entry name" value="SRCR-like"/>
    <property type="match status" value="1"/>
</dbReference>
<evidence type="ECO:0000313" key="3">
    <source>
        <dbReference type="EMBL" id="CAD5126769.1"/>
    </source>
</evidence>
<accession>A0A7I8WF66</accession>
<keyword evidence="1" id="KW-1015">Disulfide bond</keyword>
<proteinExistence type="predicted"/>
<dbReference type="GO" id="GO:0016020">
    <property type="term" value="C:membrane"/>
    <property type="evidence" value="ECO:0007669"/>
    <property type="project" value="InterPro"/>
</dbReference>
<dbReference type="Proteomes" id="UP000549394">
    <property type="component" value="Unassembled WGS sequence"/>
</dbReference>
<dbReference type="AlphaFoldDB" id="A0A7I8WF66"/>
<dbReference type="EMBL" id="CAJFCJ010000012">
    <property type="protein sequence ID" value="CAD5120650.1"/>
    <property type="molecule type" value="Genomic_DNA"/>
</dbReference>
<comment type="caution">
    <text evidence="3">The sequence shown here is derived from an EMBL/GenBank/DDBJ whole genome shotgun (WGS) entry which is preliminary data.</text>
</comment>
<gene>
    <name evidence="3" type="ORF">DGYR_LOCUS13999</name>
    <name evidence="2" type="ORF">DGYR_LOCUS8717</name>
</gene>
<evidence type="ECO:0000256" key="1">
    <source>
        <dbReference type="ARBA" id="ARBA00023157"/>
    </source>
</evidence>
<evidence type="ECO:0000313" key="4">
    <source>
        <dbReference type="Proteomes" id="UP000549394"/>
    </source>
</evidence>
<name>A0A7I8WF66_9ANNE</name>